<dbReference type="Proteomes" id="UP000472272">
    <property type="component" value="Chromosome 2"/>
</dbReference>
<feature type="domain" description="C2H2-type" evidence="8">
    <location>
        <begin position="280"/>
        <end position="307"/>
    </location>
</feature>
<dbReference type="GeneTree" id="ENSGT00940000162179"/>
<evidence type="ECO:0000313" key="10">
    <source>
        <dbReference type="Proteomes" id="UP000472272"/>
    </source>
</evidence>
<dbReference type="PROSITE" id="PS50157">
    <property type="entry name" value="ZINC_FINGER_C2H2_2"/>
    <property type="match status" value="8"/>
</dbReference>
<feature type="compositionally biased region" description="Basic and acidic residues" evidence="7">
    <location>
        <begin position="1"/>
        <end position="19"/>
    </location>
</feature>
<keyword evidence="3 6" id="KW-0863">Zinc-finger</keyword>
<dbReference type="Gene3D" id="3.30.160.60">
    <property type="entry name" value="Classic Zinc Finger"/>
    <property type="match status" value="9"/>
</dbReference>
<dbReference type="GO" id="GO:0005667">
    <property type="term" value="C:transcription regulator complex"/>
    <property type="evidence" value="ECO:0007669"/>
    <property type="project" value="TreeGrafter"/>
</dbReference>
<evidence type="ECO:0000256" key="7">
    <source>
        <dbReference type="SAM" id="MobiDB-lite"/>
    </source>
</evidence>
<dbReference type="Pfam" id="PF13465">
    <property type="entry name" value="zf-H2C2_2"/>
    <property type="match status" value="1"/>
</dbReference>
<dbReference type="SUPFAM" id="SSF57667">
    <property type="entry name" value="beta-beta-alpha zinc fingers"/>
    <property type="match status" value="5"/>
</dbReference>
<feature type="domain" description="C2H2-type" evidence="8">
    <location>
        <begin position="392"/>
        <end position="419"/>
    </location>
</feature>
<dbReference type="InterPro" id="IPR036236">
    <property type="entry name" value="Znf_C2H2_sf"/>
</dbReference>
<evidence type="ECO:0000256" key="3">
    <source>
        <dbReference type="ARBA" id="ARBA00022771"/>
    </source>
</evidence>
<evidence type="ECO:0000256" key="2">
    <source>
        <dbReference type="ARBA" id="ARBA00022737"/>
    </source>
</evidence>
<dbReference type="FunFam" id="3.30.160.60:FF:002343">
    <property type="entry name" value="Zinc finger protein 33A"/>
    <property type="match status" value="5"/>
</dbReference>
<dbReference type="GO" id="GO:0008270">
    <property type="term" value="F:zinc ion binding"/>
    <property type="evidence" value="ECO:0007669"/>
    <property type="project" value="UniProtKB-KW"/>
</dbReference>
<dbReference type="GO" id="GO:0000978">
    <property type="term" value="F:RNA polymerase II cis-regulatory region sequence-specific DNA binding"/>
    <property type="evidence" value="ECO:0007669"/>
    <property type="project" value="TreeGrafter"/>
</dbReference>
<evidence type="ECO:0000259" key="8">
    <source>
        <dbReference type="PROSITE" id="PS50157"/>
    </source>
</evidence>
<sequence length="492" mass="54473">MEEQGPRRPIQRERLECKGKKPPAGQVGTIRDLLPRADLCQIKQEAEEGQPQQHWEAQKQDFLKTMQPPRSGWETPQAPSSPHSGDGVLSFRGAADASRWPSGRAGGTDQTLLPDTEGLLGKEAATGSGFCAPQEAEPANLAETEPATLARMEGGRWTGDLVRLSPASLPTTSEHSLPGPLEKSDSQTGEEDEGQNSMEPPVNSLGRTKKLRIQQQTHKGEKLFECFECGKSFSESGKLRRHQRTHTGEKPFKCTVCGKSFSDSGSLRIHQRTHTGEKPYKCIECGKSYSQNGYLRIHQRIHTGEKPFKCIECGKSFSKSGVLRVHQQTHTGEKPYKCIECGKSYSENGYLRIHQRTHTGEKPFKCIECGKSFSKSGHLRTHQRIHTGERPFKCIECGKSFSESGSLRIHQRTHTGEKPFQCMDCGKSYSQNGALRRHQRTHTGEKPFECVDCGKSFSRSGTLRTVFPNLVPPAVFGLQFPSSLATGLASQG</sequence>
<keyword evidence="2" id="KW-0677">Repeat</keyword>
<feature type="domain" description="C2H2-type" evidence="8">
    <location>
        <begin position="420"/>
        <end position="447"/>
    </location>
</feature>
<dbReference type="GO" id="GO:0000785">
    <property type="term" value="C:chromatin"/>
    <property type="evidence" value="ECO:0007669"/>
    <property type="project" value="TreeGrafter"/>
</dbReference>
<evidence type="ECO:0000256" key="4">
    <source>
        <dbReference type="ARBA" id="ARBA00022833"/>
    </source>
</evidence>
<accession>A0A670I024</accession>
<feature type="domain" description="C2H2-type" evidence="8">
    <location>
        <begin position="308"/>
        <end position="335"/>
    </location>
</feature>
<feature type="region of interest" description="Disordered" evidence="7">
    <location>
        <begin position="42"/>
        <end position="213"/>
    </location>
</feature>
<evidence type="ECO:0000313" key="9">
    <source>
        <dbReference type="Ensembl" id="ENSPMRP00000005243.1"/>
    </source>
</evidence>
<reference evidence="9 10" key="1">
    <citation type="journal article" date="2019" name="Proc. Natl. Acad. Sci. U.S.A.">
        <title>Regulatory changes in pterin and carotenoid genes underlie balanced color polymorphisms in the wall lizard.</title>
        <authorList>
            <person name="Andrade P."/>
            <person name="Pinho C."/>
            <person name="Perez I de Lanuza G."/>
            <person name="Afonso S."/>
            <person name="Brejcha J."/>
            <person name="Rubin C.J."/>
            <person name="Wallerman O."/>
            <person name="Pereira P."/>
            <person name="Sabatino S.J."/>
            <person name="Bellati A."/>
            <person name="Pellitteri-Rosa D."/>
            <person name="Bosakova Z."/>
            <person name="Bunikis I."/>
            <person name="Carretero M.A."/>
            <person name="Feiner N."/>
            <person name="Marsik P."/>
            <person name="Pauperio F."/>
            <person name="Salvi D."/>
            <person name="Soler L."/>
            <person name="While G.M."/>
            <person name="Uller T."/>
            <person name="Font E."/>
            <person name="Andersson L."/>
            <person name="Carneiro M."/>
        </authorList>
    </citation>
    <scope>NUCLEOTIDE SEQUENCE</scope>
</reference>
<feature type="domain" description="C2H2-type" evidence="8">
    <location>
        <begin position="252"/>
        <end position="279"/>
    </location>
</feature>
<organism evidence="9 10">
    <name type="scientific">Podarcis muralis</name>
    <name type="common">Wall lizard</name>
    <name type="synonym">Lacerta muralis</name>
    <dbReference type="NCBI Taxonomy" id="64176"/>
    <lineage>
        <taxon>Eukaryota</taxon>
        <taxon>Metazoa</taxon>
        <taxon>Chordata</taxon>
        <taxon>Craniata</taxon>
        <taxon>Vertebrata</taxon>
        <taxon>Euteleostomi</taxon>
        <taxon>Lepidosauria</taxon>
        <taxon>Squamata</taxon>
        <taxon>Bifurcata</taxon>
        <taxon>Unidentata</taxon>
        <taxon>Episquamata</taxon>
        <taxon>Laterata</taxon>
        <taxon>Lacertibaenia</taxon>
        <taxon>Lacertidae</taxon>
        <taxon>Podarcis</taxon>
    </lineage>
</organism>
<reference evidence="9" key="3">
    <citation type="submission" date="2025-09" db="UniProtKB">
        <authorList>
            <consortium name="Ensembl"/>
        </authorList>
    </citation>
    <scope>IDENTIFICATION</scope>
</reference>
<dbReference type="GO" id="GO:0031519">
    <property type="term" value="C:PcG protein complex"/>
    <property type="evidence" value="ECO:0007669"/>
    <property type="project" value="TreeGrafter"/>
</dbReference>
<evidence type="ECO:0000256" key="6">
    <source>
        <dbReference type="PROSITE-ProRule" id="PRU00042"/>
    </source>
</evidence>
<dbReference type="Pfam" id="PF00096">
    <property type="entry name" value="zf-C2H2"/>
    <property type="match status" value="7"/>
</dbReference>
<dbReference type="InterPro" id="IPR013087">
    <property type="entry name" value="Znf_C2H2_type"/>
</dbReference>
<dbReference type="FunFam" id="3.30.160.60:FF:002315">
    <property type="match status" value="3"/>
</dbReference>
<feature type="domain" description="C2H2-type" evidence="8">
    <location>
        <begin position="364"/>
        <end position="391"/>
    </location>
</feature>
<dbReference type="FunFam" id="3.30.160.60:FF:000358">
    <property type="entry name" value="zinc finger protein 24"/>
    <property type="match status" value="1"/>
</dbReference>
<keyword evidence="10" id="KW-1185">Reference proteome</keyword>
<feature type="domain" description="C2H2-type" evidence="8">
    <location>
        <begin position="336"/>
        <end position="363"/>
    </location>
</feature>
<dbReference type="PANTHER" id="PTHR14003:SF23">
    <property type="entry name" value="ZINC FINGER PROTEIN 143"/>
    <property type="match status" value="1"/>
</dbReference>
<feature type="region of interest" description="Disordered" evidence="7">
    <location>
        <begin position="1"/>
        <end position="28"/>
    </location>
</feature>
<dbReference type="GO" id="GO:0000981">
    <property type="term" value="F:DNA-binding transcription factor activity, RNA polymerase II-specific"/>
    <property type="evidence" value="ECO:0007669"/>
    <property type="project" value="TreeGrafter"/>
</dbReference>
<feature type="domain" description="C2H2-type" evidence="8">
    <location>
        <begin position="224"/>
        <end position="251"/>
    </location>
</feature>
<dbReference type="AlphaFoldDB" id="A0A670I024"/>
<dbReference type="PROSITE" id="PS00028">
    <property type="entry name" value="ZINC_FINGER_C2H2_1"/>
    <property type="match status" value="8"/>
</dbReference>
<name>A0A670I024_PODMU</name>
<keyword evidence="5" id="KW-0539">Nucleus</keyword>
<dbReference type="PANTHER" id="PTHR14003">
    <property type="entry name" value="TRANSCRIPTIONAL REPRESSOR PROTEIN YY"/>
    <property type="match status" value="1"/>
</dbReference>
<keyword evidence="1" id="KW-0479">Metal-binding</keyword>
<keyword evidence="4" id="KW-0862">Zinc</keyword>
<proteinExistence type="predicted"/>
<protein>
    <recommendedName>
        <fullName evidence="8">C2H2-type domain-containing protein</fullName>
    </recommendedName>
</protein>
<dbReference type="Ensembl" id="ENSPMRT00000005587.1">
    <property type="protein sequence ID" value="ENSPMRP00000005243.1"/>
    <property type="gene ID" value="ENSPMRG00000003604.1"/>
</dbReference>
<evidence type="ECO:0000256" key="1">
    <source>
        <dbReference type="ARBA" id="ARBA00022723"/>
    </source>
</evidence>
<evidence type="ECO:0000256" key="5">
    <source>
        <dbReference type="ARBA" id="ARBA00023242"/>
    </source>
</evidence>
<dbReference type="SMART" id="SM00355">
    <property type="entry name" value="ZnF_C2H2"/>
    <property type="match status" value="8"/>
</dbReference>
<reference evidence="9" key="2">
    <citation type="submission" date="2025-08" db="UniProtKB">
        <authorList>
            <consortium name="Ensembl"/>
        </authorList>
    </citation>
    <scope>IDENTIFICATION</scope>
</reference>